<dbReference type="EMBL" id="JBHUDE010000006">
    <property type="protein sequence ID" value="MFD1606446.1"/>
    <property type="molecule type" value="Genomic_DNA"/>
</dbReference>
<comment type="caution">
    <text evidence="14">The sequence shown here is derived from an EMBL/GenBank/DDBJ whole genome shotgun (WGS) entry which is preliminary data.</text>
</comment>
<evidence type="ECO:0000313" key="14">
    <source>
        <dbReference type="EMBL" id="MFD1606446.1"/>
    </source>
</evidence>
<evidence type="ECO:0000256" key="11">
    <source>
        <dbReference type="ARBA" id="ARBA00023136"/>
    </source>
</evidence>
<proteinExistence type="predicted"/>
<comment type="subcellular location">
    <subcellularLocation>
        <location evidence="2">Cell membrane</location>
        <topology evidence="2">Multi-pass membrane protein</topology>
    </subcellularLocation>
</comment>
<comment type="catalytic activity">
    <reaction evidence="1">
        <text>ATP + protein L-histidine = ADP + protein N-phospho-L-histidine.</text>
        <dbReference type="EC" id="2.7.13.3"/>
    </reaction>
</comment>
<dbReference type="CDD" id="cd00082">
    <property type="entry name" value="HisKA"/>
    <property type="match status" value="1"/>
</dbReference>
<feature type="domain" description="HAMP" evidence="13">
    <location>
        <begin position="6"/>
        <end position="52"/>
    </location>
</feature>
<dbReference type="SMART" id="SM00387">
    <property type="entry name" value="HATPase_c"/>
    <property type="match status" value="1"/>
</dbReference>
<evidence type="ECO:0000256" key="8">
    <source>
        <dbReference type="ARBA" id="ARBA00022777"/>
    </source>
</evidence>
<evidence type="ECO:0000256" key="10">
    <source>
        <dbReference type="ARBA" id="ARBA00023012"/>
    </source>
</evidence>
<evidence type="ECO:0000313" key="15">
    <source>
        <dbReference type="Proteomes" id="UP001597221"/>
    </source>
</evidence>
<dbReference type="CDD" id="cd00075">
    <property type="entry name" value="HATPase"/>
    <property type="match status" value="1"/>
</dbReference>
<evidence type="ECO:0000256" key="9">
    <source>
        <dbReference type="ARBA" id="ARBA00022840"/>
    </source>
</evidence>
<dbReference type="InterPro" id="IPR003661">
    <property type="entry name" value="HisK_dim/P_dom"/>
</dbReference>
<keyword evidence="10" id="KW-0902">Two-component regulatory system</keyword>
<evidence type="ECO:0000256" key="7">
    <source>
        <dbReference type="ARBA" id="ARBA00022741"/>
    </source>
</evidence>
<keyword evidence="15" id="KW-1185">Reference proteome</keyword>
<keyword evidence="7" id="KW-0547">Nucleotide-binding</keyword>
<dbReference type="PANTHER" id="PTHR45453:SF1">
    <property type="entry name" value="PHOSPHATE REGULON SENSOR PROTEIN PHOR"/>
    <property type="match status" value="1"/>
</dbReference>
<dbReference type="Gene3D" id="3.30.565.10">
    <property type="entry name" value="Histidine kinase-like ATPase, C-terminal domain"/>
    <property type="match status" value="1"/>
</dbReference>
<keyword evidence="5" id="KW-0597">Phosphoprotein</keyword>
<dbReference type="SUPFAM" id="SSF55874">
    <property type="entry name" value="ATPase domain of HSP90 chaperone/DNA topoisomerase II/histidine kinase"/>
    <property type="match status" value="1"/>
</dbReference>
<keyword evidence="11" id="KW-0472">Membrane</keyword>
<feature type="domain" description="Histidine kinase" evidence="12">
    <location>
        <begin position="60"/>
        <end position="275"/>
    </location>
</feature>
<dbReference type="PANTHER" id="PTHR45453">
    <property type="entry name" value="PHOSPHATE REGULON SENSOR PROTEIN PHOR"/>
    <property type="match status" value="1"/>
</dbReference>
<sequence>MTTGFKKLTNAIQELQEHKSHTFVPVAELTGELRPLAESFNQLADSLAKEEVLRKQFTADFAHEIRTPLATLRSQIEAYLDGVFEPTSTRLQQSHNELMRLVRLVNELEKLLAVENPQIKLYKTSIEVRNILTFIEEYFQPAFQKKGVKLNVQKPKGEHWFIADKDRVIQILTNIINNALQYTPEGNNVIIRTDQSKGYLKFIVQDEGMGIAEKDLPYIFERFYRGDKSRDRKTGGMGIGLSIVKALVDAHRGKIEIESNSNAGTKVIIYLPKAGNTSKE</sequence>
<dbReference type="Proteomes" id="UP001597221">
    <property type="component" value="Unassembled WGS sequence"/>
</dbReference>
<gene>
    <name evidence="14" type="ORF">ACFSBH_02015</name>
</gene>
<dbReference type="InterPro" id="IPR036890">
    <property type="entry name" value="HATPase_C_sf"/>
</dbReference>
<dbReference type="PROSITE" id="PS50109">
    <property type="entry name" value="HIS_KIN"/>
    <property type="match status" value="1"/>
</dbReference>
<dbReference type="GO" id="GO:0005524">
    <property type="term" value="F:ATP binding"/>
    <property type="evidence" value="ECO:0007669"/>
    <property type="project" value="UniProtKB-KW"/>
</dbReference>
<accession>A0ABW4HLV7</accession>
<protein>
    <recommendedName>
        <fullName evidence="3">histidine kinase</fullName>
        <ecNumber evidence="3">2.7.13.3</ecNumber>
    </recommendedName>
</protein>
<organism evidence="14 15">
    <name type="scientific">Oceanobacillus luteolus</name>
    <dbReference type="NCBI Taxonomy" id="1274358"/>
    <lineage>
        <taxon>Bacteria</taxon>
        <taxon>Bacillati</taxon>
        <taxon>Bacillota</taxon>
        <taxon>Bacilli</taxon>
        <taxon>Bacillales</taxon>
        <taxon>Bacillaceae</taxon>
        <taxon>Oceanobacillus</taxon>
    </lineage>
</organism>
<reference evidence="15" key="1">
    <citation type="journal article" date="2019" name="Int. J. Syst. Evol. Microbiol.">
        <title>The Global Catalogue of Microorganisms (GCM) 10K type strain sequencing project: providing services to taxonomists for standard genome sequencing and annotation.</title>
        <authorList>
            <consortium name="The Broad Institute Genomics Platform"/>
            <consortium name="The Broad Institute Genome Sequencing Center for Infectious Disease"/>
            <person name="Wu L."/>
            <person name="Ma J."/>
        </authorList>
    </citation>
    <scope>NUCLEOTIDE SEQUENCE [LARGE SCALE GENOMIC DNA]</scope>
    <source>
        <strain evidence="15">CGMCC 1.12376</strain>
    </source>
</reference>
<dbReference type="InterPro" id="IPR003594">
    <property type="entry name" value="HATPase_dom"/>
</dbReference>
<evidence type="ECO:0000256" key="2">
    <source>
        <dbReference type="ARBA" id="ARBA00004651"/>
    </source>
</evidence>
<dbReference type="SUPFAM" id="SSF47384">
    <property type="entry name" value="Homodimeric domain of signal transducing histidine kinase"/>
    <property type="match status" value="1"/>
</dbReference>
<evidence type="ECO:0000256" key="6">
    <source>
        <dbReference type="ARBA" id="ARBA00022679"/>
    </source>
</evidence>
<keyword evidence="8" id="KW-0418">Kinase</keyword>
<keyword evidence="6" id="KW-0808">Transferase</keyword>
<name>A0ABW4HLV7_9BACI</name>
<dbReference type="SMART" id="SM00388">
    <property type="entry name" value="HisKA"/>
    <property type="match status" value="1"/>
</dbReference>
<evidence type="ECO:0000256" key="1">
    <source>
        <dbReference type="ARBA" id="ARBA00000085"/>
    </source>
</evidence>
<keyword evidence="4" id="KW-1003">Cell membrane</keyword>
<dbReference type="CDD" id="cd06225">
    <property type="entry name" value="HAMP"/>
    <property type="match status" value="1"/>
</dbReference>
<evidence type="ECO:0000256" key="4">
    <source>
        <dbReference type="ARBA" id="ARBA00022475"/>
    </source>
</evidence>
<dbReference type="Pfam" id="PF00512">
    <property type="entry name" value="HisKA"/>
    <property type="match status" value="1"/>
</dbReference>
<dbReference type="InterPro" id="IPR050351">
    <property type="entry name" value="BphY/WalK/GraS-like"/>
</dbReference>
<dbReference type="InterPro" id="IPR004358">
    <property type="entry name" value="Sig_transdc_His_kin-like_C"/>
</dbReference>
<evidence type="ECO:0000256" key="3">
    <source>
        <dbReference type="ARBA" id="ARBA00012438"/>
    </source>
</evidence>
<dbReference type="Gene3D" id="1.10.287.130">
    <property type="match status" value="1"/>
</dbReference>
<evidence type="ECO:0000256" key="5">
    <source>
        <dbReference type="ARBA" id="ARBA00022553"/>
    </source>
</evidence>
<dbReference type="InterPro" id="IPR005467">
    <property type="entry name" value="His_kinase_dom"/>
</dbReference>
<dbReference type="PROSITE" id="PS50885">
    <property type="entry name" value="HAMP"/>
    <property type="match status" value="1"/>
</dbReference>
<dbReference type="InterPro" id="IPR036097">
    <property type="entry name" value="HisK_dim/P_sf"/>
</dbReference>
<evidence type="ECO:0000259" key="13">
    <source>
        <dbReference type="PROSITE" id="PS50885"/>
    </source>
</evidence>
<keyword evidence="9 14" id="KW-0067">ATP-binding</keyword>
<dbReference type="Pfam" id="PF00672">
    <property type="entry name" value="HAMP"/>
    <property type="match status" value="1"/>
</dbReference>
<dbReference type="InterPro" id="IPR003660">
    <property type="entry name" value="HAMP_dom"/>
</dbReference>
<dbReference type="Pfam" id="PF02518">
    <property type="entry name" value="HATPase_c"/>
    <property type="match status" value="1"/>
</dbReference>
<evidence type="ECO:0000259" key="12">
    <source>
        <dbReference type="PROSITE" id="PS50109"/>
    </source>
</evidence>
<dbReference type="PRINTS" id="PR00344">
    <property type="entry name" value="BCTRLSENSOR"/>
</dbReference>
<dbReference type="EC" id="2.7.13.3" evidence="3"/>